<dbReference type="SUPFAM" id="SSF90229">
    <property type="entry name" value="CCCH zinc finger"/>
    <property type="match status" value="2"/>
</dbReference>
<keyword evidence="8" id="KW-1185">Reference proteome</keyword>
<evidence type="ECO:0000313" key="8">
    <source>
        <dbReference type="Proteomes" id="UP000601435"/>
    </source>
</evidence>
<organism evidence="7 8">
    <name type="scientific">Symbiodinium necroappetens</name>
    <dbReference type="NCBI Taxonomy" id="1628268"/>
    <lineage>
        <taxon>Eukaryota</taxon>
        <taxon>Sar</taxon>
        <taxon>Alveolata</taxon>
        <taxon>Dinophyceae</taxon>
        <taxon>Suessiales</taxon>
        <taxon>Symbiodiniaceae</taxon>
        <taxon>Symbiodinium</taxon>
    </lineage>
</organism>
<keyword evidence="1 5" id="KW-0479">Metal-binding</keyword>
<dbReference type="GO" id="GO:0003729">
    <property type="term" value="F:mRNA binding"/>
    <property type="evidence" value="ECO:0007669"/>
    <property type="project" value="InterPro"/>
</dbReference>
<reference evidence="7" key="1">
    <citation type="submission" date="2021-02" db="EMBL/GenBank/DDBJ databases">
        <authorList>
            <person name="Dougan E. K."/>
            <person name="Rhodes N."/>
            <person name="Thang M."/>
            <person name="Chan C."/>
        </authorList>
    </citation>
    <scope>NUCLEOTIDE SEQUENCE</scope>
</reference>
<evidence type="ECO:0000256" key="5">
    <source>
        <dbReference type="PROSITE-ProRule" id="PRU00723"/>
    </source>
</evidence>
<dbReference type="Pfam" id="PF00642">
    <property type="entry name" value="zf-CCCH"/>
    <property type="match status" value="1"/>
</dbReference>
<evidence type="ECO:0000256" key="4">
    <source>
        <dbReference type="ARBA" id="ARBA00022833"/>
    </source>
</evidence>
<dbReference type="EMBL" id="CAJNJA010019003">
    <property type="protein sequence ID" value="CAE7436333.1"/>
    <property type="molecule type" value="Genomic_DNA"/>
</dbReference>
<dbReference type="GO" id="GO:0008270">
    <property type="term" value="F:zinc ion binding"/>
    <property type="evidence" value="ECO:0007669"/>
    <property type="project" value="UniProtKB-KW"/>
</dbReference>
<proteinExistence type="predicted"/>
<sequence length="322" mass="34987">MISCSGHPACTTSQSHCRTRGVPKTFWPQSSAELCLKQIAALSQPCQCQTKMNGKRCSSMCRCMQCGVLRDRCKPGACSILLAKVLGALSCRRPAMTEAQMKETREVLKFTRMCKYWKVNRCHLGADCNFAHTESQLRDQPDLVSTQLCFQFARKGTCKNGEACTFAHGKSELRRLQKKGKAARESAEPKKVPIRVAGEQQIGSTVGPFVHAGPLTVPGVIPAMTVDTTLNFRAPPGLECSEEASPISPPPGLGMLAQPVPNTFAAMLREGLESSHRKPLLKHASYSHDSLFQSDSTASTGYVSDTSEPSTPLIALTGPMWL</sequence>
<name>A0A812RGJ8_9DINO</name>
<dbReference type="PANTHER" id="PTHR12547">
    <property type="entry name" value="CCCH ZINC FINGER/TIS11-RELATED"/>
    <property type="match status" value="1"/>
</dbReference>
<feature type="zinc finger region" description="C3H1-type" evidence="5">
    <location>
        <begin position="143"/>
        <end position="171"/>
    </location>
</feature>
<feature type="domain" description="C3H1-type" evidence="6">
    <location>
        <begin position="108"/>
        <end position="135"/>
    </location>
</feature>
<evidence type="ECO:0000256" key="3">
    <source>
        <dbReference type="ARBA" id="ARBA00022771"/>
    </source>
</evidence>
<comment type="caution">
    <text evidence="7">The sequence shown here is derived from an EMBL/GenBank/DDBJ whole genome shotgun (WGS) entry which is preliminary data.</text>
</comment>
<accession>A0A812RGJ8</accession>
<evidence type="ECO:0000256" key="1">
    <source>
        <dbReference type="ARBA" id="ARBA00022723"/>
    </source>
</evidence>
<feature type="zinc finger region" description="C3H1-type" evidence="5">
    <location>
        <begin position="108"/>
        <end position="135"/>
    </location>
</feature>
<dbReference type="AlphaFoldDB" id="A0A812RGJ8"/>
<dbReference type="SMART" id="SM00356">
    <property type="entry name" value="ZnF_C3H1"/>
    <property type="match status" value="2"/>
</dbReference>
<evidence type="ECO:0000259" key="6">
    <source>
        <dbReference type="PROSITE" id="PS50103"/>
    </source>
</evidence>
<evidence type="ECO:0000256" key="2">
    <source>
        <dbReference type="ARBA" id="ARBA00022737"/>
    </source>
</evidence>
<feature type="domain" description="C3H1-type" evidence="6">
    <location>
        <begin position="143"/>
        <end position="171"/>
    </location>
</feature>
<keyword evidence="3 5" id="KW-0863">Zinc-finger</keyword>
<keyword evidence="2" id="KW-0677">Repeat</keyword>
<dbReference type="PANTHER" id="PTHR12547:SF173">
    <property type="entry name" value="ZINC FINGER CCCH DOMAIN-CONTAINING PROTEIN 52"/>
    <property type="match status" value="1"/>
</dbReference>
<dbReference type="InterPro" id="IPR000571">
    <property type="entry name" value="Znf_CCCH"/>
</dbReference>
<evidence type="ECO:0000313" key="7">
    <source>
        <dbReference type="EMBL" id="CAE7436333.1"/>
    </source>
</evidence>
<gene>
    <name evidence="7" type="primary">PECT1</name>
    <name evidence="7" type="ORF">SNEC2469_LOCUS11983</name>
</gene>
<dbReference type="InterPro" id="IPR036855">
    <property type="entry name" value="Znf_CCCH_sf"/>
</dbReference>
<keyword evidence="4 5" id="KW-0862">Zinc</keyword>
<dbReference type="InterPro" id="IPR045877">
    <property type="entry name" value="ZFP36-like"/>
</dbReference>
<dbReference type="OrthoDB" id="415459at2759"/>
<dbReference type="Proteomes" id="UP000601435">
    <property type="component" value="Unassembled WGS sequence"/>
</dbReference>
<dbReference type="PROSITE" id="PS50103">
    <property type="entry name" value="ZF_C3H1"/>
    <property type="match status" value="2"/>
</dbReference>
<protein>
    <submittedName>
        <fullName evidence="7">PECT1 protein</fullName>
    </submittedName>
</protein>
<dbReference type="Gene3D" id="4.10.1000.10">
    <property type="entry name" value="Zinc finger, CCCH-type"/>
    <property type="match status" value="2"/>
</dbReference>